<feature type="domain" description="EAL" evidence="4">
    <location>
        <begin position="388"/>
        <end position="642"/>
    </location>
</feature>
<feature type="transmembrane region" description="Helical" evidence="1">
    <location>
        <begin position="52"/>
        <end position="70"/>
    </location>
</feature>
<evidence type="ECO:0000259" key="5">
    <source>
        <dbReference type="PROSITE" id="PS50887"/>
    </source>
</evidence>
<dbReference type="CDD" id="cd00130">
    <property type="entry name" value="PAS"/>
    <property type="match status" value="1"/>
</dbReference>
<keyword evidence="1" id="KW-0812">Transmembrane</keyword>
<organism evidence="6 7">
    <name type="scientific">Azospira oryzae</name>
    <dbReference type="NCBI Taxonomy" id="146939"/>
    <lineage>
        <taxon>Bacteria</taxon>
        <taxon>Pseudomonadati</taxon>
        <taxon>Pseudomonadota</taxon>
        <taxon>Betaproteobacteria</taxon>
        <taxon>Rhodocyclales</taxon>
        <taxon>Rhodocyclaceae</taxon>
        <taxon>Azospira</taxon>
    </lineage>
</organism>
<dbReference type="CDD" id="cd01948">
    <property type="entry name" value="EAL"/>
    <property type="match status" value="1"/>
</dbReference>
<dbReference type="PROSITE" id="PS50887">
    <property type="entry name" value="GGDEF"/>
    <property type="match status" value="1"/>
</dbReference>
<dbReference type="PANTHER" id="PTHR44757:SF2">
    <property type="entry name" value="BIOFILM ARCHITECTURE MAINTENANCE PROTEIN MBAA"/>
    <property type="match status" value="1"/>
</dbReference>
<keyword evidence="1" id="KW-1133">Transmembrane helix</keyword>
<dbReference type="InterPro" id="IPR001633">
    <property type="entry name" value="EAL_dom"/>
</dbReference>
<dbReference type="InterPro" id="IPR043128">
    <property type="entry name" value="Rev_trsase/Diguanyl_cyclase"/>
</dbReference>
<dbReference type="SUPFAM" id="SSF55785">
    <property type="entry name" value="PYP-like sensor domain (PAS domain)"/>
    <property type="match status" value="1"/>
</dbReference>
<dbReference type="Proteomes" id="UP000292136">
    <property type="component" value="Unassembled WGS sequence"/>
</dbReference>
<dbReference type="Gene3D" id="3.30.70.270">
    <property type="match status" value="1"/>
</dbReference>
<dbReference type="Gene3D" id="3.30.450.20">
    <property type="entry name" value="PAS domain"/>
    <property type="match status" value="1"/>
</dbReference>
<dbReference type="Pfam" id="PF00990">
    <property type="entry name" value="GGDEF"/>
    <property type="match status" value="1"/>
</dbReference>
<dbReference type="SMART" id="SM00091">
    <property type="entry name" value="PAS"/>
    <property type="match status" value="1"/>
</dbReference>
<dbReference type="InterPro" id="IPR035965">
    <property type="entry name" value="PAS-like_dom_sf"/>
</dbReference>
<evidence type="ECO:0000259" key="2">
    <source>
        <dbReference type="PROSITE" id="PS50112"/>
    </source>
</evidence>
<feature type="domain" description="PAC" evidence="3">
    <location>
        <begin position="161"/>
        <end position="213"/>
    </location>
</feature>
<keyword evidence="7" id="KW-1185">Reference proteome</keyword>
<dbReference type="PANTHER" id="PTHR44757">
    <property type="entry name" value="DIGUANYLATE CYCLASE DGCP"/>
    <property type="match status" value="1"/>
</dbReference>
<dbReference type="InterPro" id="IPR012226">
    <property type="entry name" value="Diguanyl_cyclase/Pdiesterase"/>
</dbReference>
<dbReference type="Pfam" id="PF13426">
    <property type="entry name" value="PAS_9"/>
    <property type="match status" value="1"/>
</dbReference>
<dbReference type="InterPro" id="IPR035919">
    <property type="entry name" value="EAL_sf"/>
</dbReference>
<reference evidence="6 7" key="1">
    <citation type="submission" date="2019-02" db="EMBL/GenBank/DDBJ databases">
        <title>Genomic Encyclopedia of Type Strains, Phase IV (KMG-IV): sequencing the most valuable type-strain genomes for metagenomic binning, comparative biology and taxonomic classification.</title>
        <authorList>
            <person name="Goeker M."/>
        </authorList>
    </citation>
    <scope>NUCLEOTIDE SEQUENCE [LARGE SCALE GENOMIC DNA]</scope>
    <source>
        <strain evidence="6 7">DSM 21223</strain>
    </source>
</reference>
<dbReference type="SMART" id="SM00052">
    <property type="entry name" value="EAL"/>
    <property type="match status" value="1"/>
</dbReference>
<dbReference type="NCBIfam" id="TIGR00254">
    <property type="entry name" value="GGDEF"/>
    <property type="match status" value="1"/>
</dbReference>
<dbReference type="Pfam" id="PF00563">
    <property type="entry name" value="EAL"/>
    <property type="match status" value="1"/>
</dbReference>
<dbReference type="EMBL" id="SHKM01000001">
    <property type="protein sequence ID" value="RZT89564.1"/>
    <property type="molecule type" value="Genomic_DNA"/>
</dbReference>
<dbReference type="CDD" id="cd01949">
    <property type="entry name" value="GGDEF"/>
    <property type="match status" value="1"/>
</dbReference>
<accession>A0ABY0IUI4</accession>
<dbReference type="PROSITE" id="PS50113">
    <property type="entry name" value="PAC"/>
    <property type="match status" value="1"/>
</dbReference>
<dbReference type="SMART" id="SM00267">
    <property type="entry name" value="GGDEF"/>
    <property type="match status" value="1"/>
</dbReference>
<gene>
    <name evidence="6" type="ORF">EV678_0354</name>
</gene>
<dbReference type="NCBIfam" id="TIGR00229">
    <property type="entry name" value="sensory_box"/>
    <property type="match status" value="1"/>
</dbReference>
<dbReference type="Gene3D" id="3.20.20.450">
    <property type="entry name" value="EAL domain"/>
    <property type="match status" value="1"/>
</dbReference>
<evidence type="ECO:0000259" key="3">
    <source>
        <dbReference type="PROSITE" id="PS50113"/>
    </source>
</evidence>
<feature type="domain" description="PAS" evidence="2">
    <location>
        <begin position="88"/>
        <end position="132"/>
    </location>
</feature>
<feature type="domain" description="GGDEF" evidence="5">
    <location>
        <begin position="245"/>
        <end position="379"/>
    </location>
</feature>
<evidence type="ECO:0000256" key="1">
    <source>
        <dbReference type="SAM" id="Phobius"/>
    </source>
</evidence>
<dbReference type="InterPro" id="IPR029787">
    <property type="entry name" value="Nucleotide_cyclase"/>
</dbReference>
<evidence type="ECO:0000259" key="4">
    <source>
        <dbReference type="PROSITE" id="PS50883"/>
    </source>
</evidence>
<sequence>MSPAPKSSAPACCANPLLRPGHRQAWPLVLLYLCAGGALLALLQGAAGLSDGGAAVLVLGSSAAVLYLLLYRSGTPRGLAACRDYVHRLNLASAVFSAAREGIVVTDLEGRVEAVNPAFCQITGYGEAELQGFNLRLLKSGRQDGAFYRQLWRDLLESGHWQGEIWNRRKNGETYPQWLTISTVRDEAHQPVSYVGVFLDLSPIRRSEQKLLHLAHHDPLTDLPNRTLFLARLEHALSLSAREGGSGAVLFLDLDRFKDVNDSLGHPTGDRLLCAVAERLRPCLRESDTLARLGGDEFLLLLETAATPERAAVVAEKLLEQLAAPFRLDDRSEVYVGASIGICLYPADGDNATTLIQHADSALYQAKAAGRHTFRFYSEAQTRQADARLALEAALRRGLEKEEFLLYYQPQVDLRTASLEGVEALVRWSLPGGELVPPARFIPLAEETGLILPLGEWVLRQACRQMQQWVARGLPIRRVAVNLSSRQFRQADLLQRINAILAETGLAPRYLELEITESLLMDNSAQVDAKLEALEAMGIRLAIDDFGTGYSSLSYLKRFPLHTLKLDRSFIRDIADDPVSSNIVASIIELGQHLDMDILAEGVETDQQRGILLQNGCRTCQGYLFSHPLPAEELEARWLRAAAGHEARPCN</sequence>
<dbReference type="RefSeq" id="WP_130458292.1">
    <property type="nucleotide sequence ID" value="NZ_SHKM01000001.1"/>
</dbReference>
<dbReference type="InterPro" id="IPR000700">
    <property type="entry name" value="PAS-assoc_C"/>
</dbReference>
<dbReference type="SUPFAM" id="SSF141868">
    <property type="entry name" value="EAL domain-like"/>
    <property type="match status" value="1"/>
</dbReference>
<comment type="caution">
    <text evidence="6">The sequence shown here is derived from an EMBL/GenBank/DDBJ whole genome shotgun (WGS) entry which is preliminary data.</text>
</comment>
<evidence type="ECO:0000313" key="6">
    <source>
        <dbReference type="EMBL" id="RZT89564.1"/>
    </source>
</evidence>
<name>A0ABY0IUI4_9RHOO</name>
<dbReference type="PROSITE" id="PS50112">
    <property type="entry name" value="PAS"/>
    <property type="match status" value="1"/>
</dbReference>
<protein>
    <submittedName>
        <fullName evidence="6">PAS domain S-box-containing protein/diguanylate cyclase (GGDEF)-like protein</fullName>
    </submittedName>
</protein>
<feature type="transmembrane region" description="Helical" evidence="1">
    <location>
        <begin position="25"/>
        <end position="46"/>
    </location>
</feature>
<keyword evidence="1" id="KW-0472">Membrane</keyword>
<proteinExistence type="predicted"/>
<evidence type="ECO:0000313" key="7">
    <source>
        <dbReference type="Proteomes" id="UP000292136"/>
    </source>
</evidence>
<dbReference type="SUPFAM" id="SSF55073">
    <property type="entry name" value="Nucleotide cyclase"/>
    <property type="match status" value="1"/>
</dbReference>
<dbReference type="PIRSF" id="PIRSF005925">
    <property type="entry name" value="Dos"/>
    <property type="match status" value="1"/>
</dbReference>
<dbReference type="PROSITE" id="PS50883">
    <property type="entry name" value="EAL"/>
    <property type="match status" value="1"/>
</dbReference>
<dbReference type="InterPro" id="IPR000160">
    <property type="entry name" value="GGDEF_dom"/>
</dbReference>
<dbReference type="InterPro" id="IPR000014">
    <property type="entry name" value="PAS"/>
</dbReference>
<dbReference type="InterPro" id="IPR052155">
    <property type="entry name" value="Biofilm_reg_signaling"/>
</dbReference>